<keyword evidence="2" id="KW-1185">Reference proteome</keyword>
<sequence length="137" mass="14986">MKVCGIELKGSEAIVVSLEGTKGEFTRLAPTTKKIALSDNKTQESAQSFLQTIQQYLRDAGIEAVGIKERATTGEFGGGAMTFKLEGLIQSLDLPVQLFHPSTLAATMRRTPVSIEDQKLHKYQTDAFKVAYHLLGE</sequence>
<dbReference type="EMBL" id="JAEQNB010000004">
    <property type="protein sequence ID" value="MBL0387572.1"/>
    <property type="molecule type" value="Genomic_DNA"/>
</dbReference>
<dbReference type="Pfam" id="PF11215">
    <property type="entry name" value="DUF3010"/>
    <property type="match status" value="1"/>
</dbReference>
<gene>
    <name evidence="1" type="ORF">JJB07_13075</name>
</gene>
<comment type="caution">
    <text evidence="1">The sequence shown here is derived from an EMBL/GenBank/DDBJ whole genome shotgun (WGS) entry which is preliminary data.</text>
</comment>
<name>A0ABS1JBC6_9BACL</name>
<evidence type="ECO:0000313" key="1">
    <source>
        <dbReference type="EMBL" id="MBL0387572.1"/>
    </source>
</evidence>
<organism evidence="1 2">
    <name type="scientific">Tumebacillus amylolyticus</name>
    <dbReference type="NCBI Taxonomy" id="2801339"/>
    <lineage>
        <taxon>Bacteria</taxon>
        <taxon>Bacillati</taxon>
        <taxon>Bacillota</taxon>
        <taxon>Bacilli</taxon>
        <taxon>Bacillales</taxon>
        <taxon>Alicyclobacillaceae</taxon>
        <taxon>Tumebacillus</taxon>
    </lineage>
</organism>
<accession>A0ABS1JBC6</accession>
<evidence type="ECO:0000313" key="2">
    <source>
        <dbReference type="Proteomes" id="UP000602284"/>
    </source>
</evidence>
<proteinExistence type="predicted"/>
<reference evidence="1 2" key="1">
    <citation type="submission" date="2021-01" db="EMBL/GenBank/DDBJ databases">
        <title>Tumebacillus sp. strain ITR2 16S ribosomal RNA gene Genome sequencing and assembly.</title>
        <authorList>
            <person name="Kang M."/>
        </authorList>
    </citation>
    <scope>NUCLEOTIDE SEQUENCE [LARGE SCALE GENOMIC DNA]</scope>
    <source>
        <strain evidence="1 2">ITR2</strain>
    </source>
</reference>
<dbReference type="RefSeq" id="WP_201635713.1">
    <property type="nucleotide sequence ID" value="NZ_JAEQNB010000004.1"/>
</dbReference>
<protein>
    <submittedName>
        <fullName evidence="1">DUF3010 family protein</fullName>
    </submittedName>
</protein>
<dbReference type="InterPro" id="IPR021378">
    <property type="entry name" value="DUF3010"/>
</dbReference>
<dbReference type="Proteomes" id="UP000602284">
    <property type="component" value="Unassembled WGS sequence"/>
</dbReference>